<evidence type="ECO:0000313" key="2">
    <source>
        <dbReference type="Proteomes" id="UP001162992"/>
    </source>
</evidence>
<protein>
    <submittedName>
        <fullName evidence="1">Uncharacterized protein</fullName>
    </submittedName>
</protein>
<dbReference type="Proteomes" id="UP001162992">
    <property type="component" value="Chromosome 11"/>
</dbReference>
<evidence type="ECO:0000313" key="1">
    <source>
        <dbReference type="EMBL" id="KAJ7537716.1"/>
    </source>
</evidence>
<accession>A0ACC2C6P9</accession>
<gene>
    <name evidence="1" type="ORF">O6H91_11G018300</name>
</gene>
<proteinExistence type="predicted"/>
<keyword evidence="2" id="KW-1185">Reference proteome</keyword>
<organism evidence="1 2">
    <name type="scientific">Diphasiastrum complanatum</name>
    <name type="common">Issler's clubmoss</name>
    <name type="synonym">Lycopodium complanatum</name>
    <dbReference type="NCBI Taxonomy" id="34168"/>
    <lineage>
        <taxon>Eukaryota</taxon>
        <taxon>Viridiplantae</taxon>
        <taxon>Streptophyta</taxon>
        <taxon>Embryophyta</taxon>
        <taxon>Tracheophyta</taxon>
        <taxon>Lycopodiopsida</taxon>
        <taxon>Lycopodiales</taxon>
        <taxon>Lycopodiaceae</taxon>
        <taxon>Lycopodioideae</taxon>
        <taxon>Diphasiastrum</taxon>
    </lineage>
</organism>
<dbReference type="EMBL" id="CM055102">
    <property type="protein sequence ID" value="KAJ7537716.1"/>
    <property type="molecule type" value="Genomic_DNA"/>
</dbReference>
<reference evidence="2" key="1">
    <citation type="journal article" date="2024" name="Proc. Natl. Acad. Sci. U.S.A.">
        <title>Extraordinary preservation of gene collinearity over three hundred million years revealed in homosporous lycophytes.</title>
        <authorList>
            <person name="Li C."/>
            <person name="Wickell D."/>
            <person name="Kuo L.Y."/>
            <person name="Chen X."/>
            <person name="Nie B."/>
            <person name="Liao X."/>
            <person name="Peng D."/>
            <person name="Ji J."/>
            <person name="Jenkins J."/>
            <person name="Williams M."/>
            <person name="Shu S."/>
            <person name="Plott C."/>
            <person name="Barry K."/>
            <person name="Rajasekar S."/>
            <person name="Grimwood J."/>
            <person name="Han X."/>
            <person name="Sun S."/>
            <person name="Hou Z."/>
            <person name="He W."/>
            <person name="Dai G."/>
            <person name="Sun C."/>
            <person name="Schmutz J."/>
            <person name="Leebens-Mack J.H."/>
            <person name="Li F.W."/>
            <person name="Wang L."/>
        </authorList>
    </citation>
    <scope>NUCLEOTIDE SEQUENCE [LARGE SCALE GENOMIC DNA]</scope>
    <source>
        <strain evidence="2">cv. PW_Plant_1</strain>
    </source>
</reference>
<sequence length="401" mass="44250">MSGELKLRQQQQWNKKAAAFADGEADARRPVLQRTQPKVNQKIPSRLFLKCPPDLKKSQSKDSNAVNRVRKDSTQAVSNNTFNGLESSDGIDSKQRSQTSGKSIEKDIVGSLCSSLLEDASGGLEAHASCSSAGSLTEQELLDGLSLASTAETKVNALPATVLARRRSKTSTPTPGASKAGKVVPEGIASSTLCVPTKKRCGWITSQSDPTYVAHHDNEWGVPVHDDKLLFELLILSGVLAELSWPTILKKRQEFRAAFSGFDPMAVACFDEKKITSLREQGIVQHESKILDIVNNAKRCLEVCRGSGSLDQYFWNFVNHKPICTKYRSSAQVPVKTPKSELMSRDLIRRGFRFVGPTIMYSFMQVTGMTNDHTVQCFRHGECLELVQQPLKKSYNNDDSN</sequence>
<comment type="caution">
    <text evidence="1">The sequence shown here is derived from an EMBL/GenBank/DDBJ whole genome shotgun (WGS) entry which is preliminary data.</text>
</comment>
<name>A0ACC2C6P9_DIPCM</name>